<dbReference type="InterPro" id="IPR013332">
    <property type="entry name" value="KPR_N"/>
</dbReference>
<dbReference type="SUPFAM" id="SSF48179">
    <property type="entry name" value="6-phosphogluconate dehydrogenase C-terminal domain-like"/>
    <property type="match status" value="1"/>
</dbReference>
<comment type="caution">
    <text evidence="7">The sequence shown here is derived from an EMBL/GenBank/DDBJ whole genome shotgun (WGS) entry which is preliminary data.</text>
</comment>
<dbReference type="Pfam" id="PF08546">
    <property type="entry name" value="ApbA_C"/>
    <property type="match status" value="1"/>
</dbReference>
<dbReference type="InterPro" id="IPR013752">
    <property type="entry name" value="KPA_reductase"/>
</dbReference>
<dbReference type="PANTHER" id="PTHR21708">
    <property type="entry name" value="PROBABLE 2-DEHYDROPANTOATE 2-REDUCTASE"/>
    <property type="match status" value="1"/>
</dbReference>
<keyword evidence="3 4" id="KW-0560">Oxidoreductase</keyword>
<evidence type="ECO:0000313" key="8">
    <source>
        <dbReference type="Proteomes" id="UP001057702"/>
    </source>
</evidence>
<organism evidence="7 8">
    <name type="scientific">Streptomyces humicola</name>
    <dbReference type="NCBI Taxonomy" id="2953240"/>
    <lineage>
        <taxon>Bacteria</taxon>
        <taxon>Bacillati</taxon>
        <taxon>Actinomycetota</taxon>
        <taxon>Actinomycetes</taxon>
        <taxon>Kitasatosporales</taxon>
        <taxon>Streptomycetaceae</taxon>
        <taxon>Streptomyces</taxon>
    </lineage>
</organism>
<dbReference type="EC" id="1.1.1.169" evidence="4"/>
<accession>A0ABT1PN18</accession>
<dbReference type="InterPro" id="IPR008927">
    <property type="entry name" value="6-PGluconate_DH-like_C_sf"/>
</dbReference>
<dbReference type="Gene3D" id="3.40.50.720">
    <property type="entry name" value="NAD(P)-binding Rossmann-like Domain"/>
    <property type="match status" value="1"/>
</dbReference>
<dbReference type="InterPro" id="IPR013328">
    <property type="entry name" value="6PGD_dom2"/>
</dbReference>
<gene>
    <name evidence="7" type="ORF">NGB36_00155</name>
</gene>
<dbReference type="Gene3D" id="1.10.1040.10">
    <property type="entry name" value="N-(1-d-carboxylethyl)-l-norvaline Dehydrogenase, domain 2"/>
    <property type="match status" value="1"/>
</dbReference>
<keyword evidence="2 4" id="KW-0521">NADP</keyword>
<name>A0ABT1PN18_9ACTN</name>
<dbReference type="SUPFAM" id="SSF51735">
    <property type="entry name" value="NAD(P)-binding Rossmann-fold domains"/>
    <property type="match status" value="1"/>
</dbReference>
<keyword evidence="4" id="KW-0566">Pantothenate biosynthesis</keyword>
<comment type="catalytic activity">
    <reaction evidence="4">
        <text>(R)-pantoate + NADP(+) = 2-dehydropantoate + NADPH + H(+)</text>
        <dbReference type="Rhea" id="RHEA:16233"/>
        <dbReference type="ChEBI" id="CHEBI:11561"/>
        <dbReference type="ChEBI" id="CHEBI:15378"/>
        <dbReference type="ChEBI" id="CHEBI:15980"/>
        <dbReference type="ChEBI" id="CHEBI:57783"/>
        <dbReference type="ChEBI" id="CHEBI:58349"/>
        <dbReference type="EC" id="1.1.1.169"/>
    </reaction>
</comment>
<proteinExistence type="inferred from homology"/>
<comment type="similarity">
    <text evidence="1 4">Belongs to the ketopantoate reductase family.</text>
</comment>
<comment type="pathway">
    <text evidence="4">Cofactor biosynthesis; (R)-pantothenate biosynthesis; (R)-pantoate from 3-methyl-2-oxobutanoate: step 2/2.</text>
</comment>
<evidence type="ECO:0000256" key="3">
    <source>
        <dbReference type="ARBA" id="ARBA00023002"/>
    </source>
</evidence>
<dbReference type="PANTHER" id="PTHR21708:SF26">
    <property type="entry name" value="2-DEHYDROPANTOATE 2-REDUCTASE"/>
    <property type="match status" value="1"/>
</dbReference>
<dbReference type="Proteomes" id="UP001057702">
    <property type="component" value="Unassembled WGS sequence"/>
</dbReference>
<dbReference type="NCBIfam" id="TIGR00745">
    <property type="entry name" value="apbA_panE"/>
    <property type="match status" value="1"/>
</dbReference>
<evidence type="ECO:0000313" key="7">
    <source>
        <dbReference type="EMBL" id="MCQ4079074.1"/>
    </source>
</evidence>
<comment type="function">
    <text evidence="4">Catalyzes the NADPH-dependent reduction of ketopantoate into pantoic acid.</text>
</comment>
<protein>
    <recommendedName>
        <fullName evidence="4">2-dehydropantoate 2-reductase</fullName>
        <ecNumber evidence="4">1.1.1.169</ecNumber>
    </recommendedName>
    <alternativeName>
        <fullName evidence="4">Ketopantoate reductase</fullName>
    </alternativeName>
</protein>
<evidence type="ECO:0000259" key="6">
    <source>
        <dbReference type="Pfam" id="PF08546"/>
    </source>
</evidence>
<feature type="domain" description="Ketopantoate reductase N-terminal" evidence="5">
    <location>
        <begin position="3"/>
        <end position="151"/>
    </location>
</feature>
<evidence type="ECO:0000256" key="2">
    <source>
        <dbReference type="ARBA" id="ARBA00022857"/>
    </source>
</evidence>
<dbReference type="Pfam" id="PF02558">
    <property type="entry name" value="ApbA"/>
    <property type="match status" value="1"/>
</dbReference>
<evidence type="ECO:0000256" key="4">
    <source>
        <dbReference type="RuleBase" id="RU362068"/>
    </source>
</evidence>
<evidence type="ECO:0000256" key="1">
    <source>
        <dbReference type="ARBA" id="ARBA00007870"/>
    </source>
</evidence>
<evidence type="ECO:0000259" key="5">
    <source>
        <dbReference type="Pfam" id="PF02558"/>
    </source>
</evidence>
<dbReference type="RefSeq" id="WP_255917928.1">
    <property type="nucleotide sequence ID" value="NZ_JANFNG010000001.1"/>
</dbReference>
<feature type="domain" description="Ketopantoate reductase C-terminal" evidence="6">
    <location>
        <begin position="178"/>
        <end position="299"/>
    </location>
</feature>
<reference evidence="7" key="1">
    <citation type="submission" date="2022-06" db="EMBL/GenBank/DDBJ databases">
        <title>Draft genome sequence of Streptomyces sp. RB6PN25 isolated from peat swamp forest in Thailand.</title>
        <authorList>
            <person name="Duangmal K."/>
            <person name="Klaysubun C."/>
        </authorList>
    </citation>
    <scope>NUCLEOTIDE SEQUENCE</scope>
    <source>
        <strain evidence="7">RB6PN25</strain>
    </source>
</reference>
<keyword evidence="8" id="KW-1185">Reference proteome</keyword>
<dbReference type="InterPro" id="IPR036291">
    <property type="entry name" value="NAD(P)-bd_dom_sf"/>
</dbReference>
<sequence length="310" mass="33321">MRIAVVGAGGVGGYFGTRLAEAGNEVTFVARGRHLRAVREHGLLVRSPLGEFRAPAASFVPRIGDVDPVDVVLVAVKLWDTEEVAAQLRPLVDAGARVISLQNGAHKDSVLRRYLPPEAVWGGVCYISAVIEEPGVVSHRGQMQKLVFGTYGDQEDAGARNFLDACVKSGLQAEISADIARAIWEKFVFLVGLSATTTVVRQPIGVIRRDTRTRALLRDVMAEAVAVGRTAGVNLDSGFADDRLAFCDTLPESMTSSMHHDLDQGNRLELPWLSGGVVDLGRELGVDTPRNRTVADILAPYTFGRPAVNG</sequence>
<dbReference type="EMBL" id="JANFNG010000001">
    <property type="protein sequence ID" value="MCQ4079074.1"/>
    <property type="molecule type" value="Genomic_DNA"/>
</dbReference>
<dbReference type="InterPro" id="IPR051402">
    <property type="entry name" value="KPR-Related"/>
</dbReference>
<dbReference type="InterPro" id="IPR003710">
    <property type="entry name" value="ApbA"/>
</dbReference>